<feature type="region of interest" description="Disordered" evidence="7">
    <location>
        <begin position="473"/>
        <end position="738"/>
    </location>
</feature>
<name>A0A7R9TDV1_MICPS</name>
<dbReference type="InterPro" id="IPR001245">
    <property type="entry name" value="Ser-Thr/Tyr_kinase_cat_dom"/>
</dbReference>
<dbReference type="GO" id="GO:0004674">
    <property type="term" value="F:protein serine/threonine kinase activity"/>
    <property type="evidence" value="ECO:0007669"/>
    <property type="project" value="UniProtKB-KW"/>
</dbReference>
<dbReference type="AlphaFoldDB" id="A0A7R9TDV1"/>
<evidence type="ECO:0000313" key="9">
    <source>
        <dbReference type="EMBL" id="CAD8232836.1"/>
    </source>
</evidence>
<feature type="region of interest" description="Disordered" evidence="7">
    <location>
        <begin position="358"/>
        <end position="377"/>
    </location>
</feature>
<dbReference type="InterPro" id="IPR000719">
    <property type="entry name" value="Prot_kinase_dom"/>
</dbReference>
<feature type="compositionally biased region" description="Low complexity" evidence="7">
    <location>
        <begin position="54"/>
        <end position="78"/>
    </location>
</feature>
<feature type="compositionally biased region" description="Basic and acidic residues" evidence="7">
    <location>
        <begin position="364"/>
        <end position="374"/>
    </location>
</feature>
<dbReference type="PROSITE" id="PS00107">
    <property type="entry name" value="PROTEIN_KINASE_ATP"/>
    <property type="match status" value="1"/>
</dbReference>
<dbReference type="Pfam" id="PF00069">
    <property type="entry name" value="Pkinase"/>
    <property type="match status" value="1"/>
</dbReference>
<dbReference type="InterPro" id="IPR008271">
    <property type="entry name" value="Ser/Thr_kinase_AS"/>
</dbReference>
<evidence type="ECO:0000259" key="8">
    <source>
        <dbReference type="PROSITE" id="PS50011"/>
    </source>
</evidence>
<feature type="compositionally biased region" description="Low complexity" evidence="7">
    <location>
        <begin position="696"/>
        <end position="705"/>
    </location>
</feature>
<keyword evidence="3 6" id="KW-0547">Nucleotide-binding</keyword>
<accession>A0A7R9TDV1</accession>
<keyword evidence="4" id="KW-0418">Kinase</keyword>
<feature type="compositionally biased region" description="Acidic residues" evidence="7">
    <location>
        <begin position="669"/>
        <end position="678"/>
    </location>
</feature>
<gene>
    <name evidence="9" type="ORF">MPUS1402_LOCUS3476</name>
</gene>
<dbReference type="Gene3D" id="1.10.510.10">
    <property type="entry name" value="Transferase(Phosphotransferase) domain 1"/>
    <property type="match status" value="1"/>
</dbReference>
<dbReference type="SUPFAM" id="SSF56112">
    <property type="entry name" value="Protein kinase-like (PK-like)"/>
    <property type="match status" value="1"/>
</dbReference>
<evidence type="ECO:0000256" key="4">
    <source>
        <dbReference type="ARBA" id="ARBA00022777"/>
    </source>
</evidence>
<feature type="region of interest" description="Disordered" evidence="7">
    <location>
        <begin position="1"/>
        <end position="78"/>
    </location>
</feature>
<feature type="compositionally biased region" description="Polar residues" evidence="7">
    <location>
        <begin position="507"/>
        <end position="526"/>
    </location>
</feature>
<protein>
    <recommendedName>
        <fullName evidence="8">Protein kinase domain-containing protein</fullName>
    </recommendedName>
</protein>
<dbReference type="SMART" id="SM00220">
    <property type="entry name" value="S_TKc"/>
    <property type="match status" value="1"/>
</dbReference>
<dbReference type="EMBL" id="HBDY01004590">
    <property type="protein sequence ID" value="CAD8232836.1"/>
    <property type="molecule type" value="Transcribed_RNA"/>
</dbReference>
<keyword evidence="5 6" id="KW-0067">ATP-binding</keyword>
<evidence type="ECO:0000256" key="5">
    <source>
        <dbReference type="ARBA" id="ARBA00022840"/>
    </source>
</evidence>
<organism evidence="9">
    <name type="scientific">Micromonas pusilla</name>
    <name type="common">Picoplanktonic green alga</name>
    <name type="synonym">Chromulina pusilla</name>
    <dbReference type="NCBI Taxonomy" id="38833"/>
    <lineage>
        <taxon>Eukaryota</taxon>
        <taxon>Viridiplantae</taxon>
        <taxon>Chlorophyta</taxon>
        <taxon>Mamiellophyceae</taxon>
        <taxon>Mamiellales</taxon>
        <taxon>Mamiellaceae</taxon>
        <taxon>Micromonas</taxon>
    </lineage>
</organism>
<dbReference type="GO" id="GO:0005524">
    <property type="term" value="F:ATP binding"/>
    <property type="evidence" value="ECO:0007669"/>
    <property type="project" value="UniProtKB-UniRule"/>
</dbReference>
<keyword evidence="1" id="KW-0723">Serine/threonine-protein kinase</keyword>
<dbReference type="PANTHER" id="PTHR24347">
    <property type="entry name" value="SERINE/THREONINE-PROTEIN KINASE"/>
    <property type="match status" value="1"/>
</dbReference>
<proteinExistence type="predicted"/>
<dbReference type="PROSITE" id="PS50011">
    <property type="entry name" value="PROTEIN_KINASE_DOM"/>
    <property type="match status" value="1"/>
</dbReference>
<feature type="compositionally biased region" description="Pro residues" evidence="7">
    <location>
        <begin position="647"/>
        <end position="661"/>
    </location>
</feature>
<feature type="domain" description="Protein kinase" evidence="8">
    <location>
        <begin position="120"/>
        <end position="469"/>
    </location>
</feature>
<evidence type="ECO:0000256" key="7">
    <source>
        <dbReference type="SAM" id="MobiDB-lite"/>
    </source>
</evidence>
<dbReference type="Pfam" id="PF07714">
    <property type="entry name" value="PK_Tyr_Ser-Thr"/>
    <property type="match status" value="1"/>
</dbReference>
<sequence length="738" mass="77885">MGCASSKNADAGADAEKAGPRKPRKTPVTAFDAPGDVDASPRSRKKASARDKNASAGPSSSASGPPVDDSAGTSSSSKSELASIIREVTSELDPDVRAALSDVLSRSSAPRKLSDEYEEVGDAKPLGKGAFSVVYLVRDKRTGSEYAAKVVPMKNYRSDKKRDQVRALLCEAGVAALAKHATVVGLRDVVFEESRIVVIQECCHGGSLLAIVQKHVDRKKAERKAAIKAAGNAGPGAKAAAEVAAGGGAMRERDAKIAVRRVAEALEHLHSKGYVHRDVKLENLLLAKPGDLNSLKLADFGFATAVSGSKPVEKGSAFARKDDVGDRLRGTVEYAAPEVLADLGSSVGNGSIHSTSLGNVYGKKKNDDKDDPPKPVRSAASKALASKPAVDMWSAGVTVFLMLGGYHLFDASQDAYSNRLRMHVTLQKEYQKPAWQTVSNEAKSMIRKLLCSDAGERMTASQLLKDKWFSQQTRRTSLETDASPTRSSFGVDAARPKSARKADGGSMNRSSVASTTSGLSVDSNASGAGGGSLRTTHQNFGNVLRPASHSPRGALVPMSPRSPLYGKQPALAAPTPVSGAKPPRPPTEDEDEDPSNSELPPGGASPPPGGNGKGLGRRRRRFSTGEAEVYAKRMSMASVDETEHLPDSPPAPRRPPTPPTPALNMKYDSDEDDDDMDEWAFQQVGGKRNSRRRRSSASSAGSSEGKNGGSRRSSATEDGDAAGVSKTTPKKYVEKYGA</sequence>
<evidence type="ECO:0000256" key="1">
    <source>
        <dbReference type="ARBA" id="ARBA00022527"/>
    </source>
</evidence>
<keyword evidence="2" id="KW-0808">Transferase</keyword>
<evidence type="ECO:0000256" key="2">
    <source>
        <dbReference type="ARBA" id="ARBA00022679"/>
    </source>
</evidence>
<feature type="binding site" evidence="6">
    <location>
        <position position="154"/>
    </location>
    <ligand>
        <name>ATP</name>
        <dbReference type="ChEBI" id="CHEBI:30616"/>
    </ligand>
</feature>
<evidence type="ECO:0000256" key="3">
    <source>
        <dbReference type="ARBA" id="ARBA00022741"/>
    </source>
</evidence>
<feature type="compositionally biased region" description="Polar residues" evidence="7">
    <location>
        <begin position="473"/>
        <end position="488"/>
    </location>
</feature>
<evidence type="ECO:0000256" key="6">
    <source>
        <dbReference type="PROSITE-ProRule" id="PRU10141"/>
    </source>
</evidence>
<reference evidence="9" key="1">
    <citation type="submission" date="2021-01" db="EMBL/GenBank/DDBJ databases">
        <authorList>
            <person name="Corre E."/>
            <person name="Pelletier E."/>
            <person name="Niang G."/>
            <person name="Scheremetjew M."/>
            <person name="Finn R."/>
            <person name="Kale V."/>
            <person name="Holt S."/>
            <person name="Cochrane G."/>
            <person name="Meng A."/>
            <person name="Brown T."/>
            <person name="Cohen L."/>
        </authorList>
    </citation>
    <scope>NUCLEOTIDE SEQUENCE</scope>
    <source>
        <strain evidence="9">RCC1614</strain>
    </source>
</reference>
<dbReference type="PROSITE" id="PS00108">
    <property type="entry name" value="PROTEIN_KINASE_ST"/>
    <property type="match status" value="1"/>
</dbReference>
<dbReference type="Gene3D" id="3.30.200.20">
    <property type="entry name" value="Phosphorylase Kinase, domain 1"/>
    <property type="match status" value="1"/>
</dbReference>
<dbReference type="InterPro" id="IPR017441">
    <property type="entry name" value="Protein_kinase_ATP_BS"/>
</dbReference>
<dbReference type="InterPro" id="IPR011009">
    <property type="entry name" value="Kinase-like_dom_sf"/>
</dbReference>